<dbReference type="PANTHER" id="PTHR45033:SF2">
    <property type="entry name" value="ZINC-TYPE ALCOHOL DEHYDROGENASE-LIKE PROTEIN C1773.06C"/>
    <property type="match status" value="1"/>
</dbReference>
<evidence type="ECO:0000313" key="2">
    <source>
        <dbReference type="EMBL" id="CAK5263180.1"/>
    </source>
</evidence>
<feature type="domain" description="Enoyl reductase (ER)" evidence="1">
    <location>
        <begin position="16"/>
        <end position="347"/>
    </location>
</feature>
<keyword evidence="3" id="KW-1185">Reference proteome</keyword>
<evidence type="ECO:0000259" key="1">
    <source>
        <dbReference type="SMART" id="SM00829"/>
    </source>
</evidence>
<dbReference type="Gene3D" id="3.90.180.10">
    <property type="entry name" value="Medium-chain alcohol dehydrogenases, catalytic domain"/>
    <property type="match status" value="1"/>
</dbReference>
<dbReference type="InterPro" id="IPR013149">
    <property type="entry name" value="ADH-like_C"/>
</dbReference>
<organism evidence="2 3">
    <name type="scientific">Mycena citricolor</name>
    <dbReference type="NCBI Taxonomy" id="2018698"/>
    <lineage>
        <taxon>Eukaryota</taxon>
        <taxon>Fungi</taxon>
        <taxon>Dikarya</taxon>
        <taxon>Basidiomycota</taxon>
        <taxon>Agaricomycotina</taxon>
        <taxon>Agaricomycetes</taxon>
        <taxon>Agaricomycetidae</taxon>
        <taxon>Agaricales</taxon>
        <taxon>Marasmiineae</taxon>
        <taxon>Mycenaceae</taxon>
        <taxon>Mycena</taxon>
    </lineage>
</organism>
<dbReference type="InterPro" id="IPR020843">
    <property type="entry name" value="ER"/>
</dbReference>
<dbReference type="InterPro" id="IPR011032">
    <property type="entry name" value="GroES-like_sf"/>
</dbReference>
<dbReference type="InterPro" id="IPR036291">
    <property type="entry name" value="NAD(P)-bd_dom_sf"/>
</dbReference>
<dbReference type="EMBL" id="CAVNYO010000035">
    <property type="protein sequence ID" value="CAK5263180.1"/>
    <property type="molecule type" value="Genomic_DNA"/>
</dbReference>
<comment type="caution">
    <text evidence="2">The sequence shown here is derived from an EMBL/GenBank/DDBJ whole genome shotgun (WGS) entry which is preliminary data.</text>
</comment>
<accession>A0AAD2GV28</accession>
<dbReference type="Gene3D" id="3.40.50.720">
    <property type="entry name" value="NAD(P)-binding Rossmann-like Domain"/>
    <property type="match status" value="1"/>
</dbReference>
<sequence>MPIPSTARQYIFPKLGSLDNLVLLPDAPVPKPKPTEVLLKAHAVSLQYRDLIVANGTYPSRLPDNLIPCSDVAGEIVAVGDAVKDWKVGDRVCPNFMLGKLFGDETTEAISATALGGAVDGTLVEYRAYPSQALVKIPDHLSYEEASTLPCAGLTAYNALLDGYEPLKGGDTVLVLGTGGVSIFALQFAIASGATVICTSSSDEKLKIASKLGAQHVINYNTTPDWDEEIKRLTSGRGVDHIIEVGGNGTLMKSINALRIGGAISIIGFVGGHNIAAPDIIGICIRKSLKIRGIQVGSVQQFNNMNKLIAANPAVTRPVVDKVFPFNEAKAAYQYLASQAHVGKVVIRVD</sequence>
<dbReference type="AlphaFoldDB" id="A0AAD2GV28"/>
<evidence type="ECO:0000313" key="3">
    <source>
        <dbReference type="Proteomes" id="UP001295794"/>
    </source>
</evidence>
<dbReference type="GO" id="GO:0016491">
    <property type="term" value="F:oxidoreductase activity"/>
    <property type="evidence" value="ECO:0007669"/>
    <property type="project" value="InterPro"/>
</dbReference>
<gene>
    <name evidence="2" type="ORF">MYCIT1_LOCUS2477</name>
</gene>
<dbReference type="InterPro" id="IPR052711">
    <property type="entry name" value="Zinc_ADH-like"/>
</dbReference>
<dbReference type="SMART" id="SM00829">
    <property type="entry name" value="PKS_ER"/>
    <property type="match status" value="1"/>
</dbReference>
<proteinExistence type="predicted"/>
<dbReference type="CDD" id="cd08276">
    <property type="entry name" value="MDR7"/>
    <property type="match status" value="1"/>
</dbReference>
<dbReference type="Pfam" id="PF00107">
    <property type="entry name" value="ADH_zinc_N"/>
    <property type="match status" value="1"/>
</dbReference>
<protein>
    <recommendedName>
        <fullName evidence="1">Enoyl reductase (ER) domain-containing protein</fullName>
    </recommendedName>
</protein>
<dbReference type="PANTHER" id="PTHR45033">
    <property type="match status" value="1"/>
</dbReference>
<reference evidence="2" key="1">
    <citation type="submission" date="2023-11" db="EMBL/GenBank/DDBJ databases">
        <authorList>
            <person name="De Vega J J."/>
            <person name="De Vega J J."/>
        </authorList>
    </citation>
    <scope>NUCLEOTIDE SEQUENCE</scope>
</reference>
<dbReference type="SUPFAM" id="SSF50129">
    <property type="entry name" value="GroES-like"/>
    <property type="match status" value="1"/>
</dbReference>
<name>A0AAD2GV28_9AGAR</name>
<dbReference type="Proteomes" id="UP001295794">
    <property type="component" value="Unassembled WGS sequence"/>
</dbReference>
<dbReference type="InterPro" id="IPR013154">
    <property type="entry name" value="ADH-like_N"/>
</dbReference>
<dbReference type="Pfam" id="PF08240">
    <property type="entry name" value="ADH_N"/>
    <property type="match status" value="1"/>
</dbReference>
<dbReference type="SUPFAM" id="SSF51735">
    <property type="entry name" value="NAD(P)-binding Rossmann-fold domains"/>
    <property type="match status" value="1"/>
</dbReference>